<keyword evidence="7 12" id="KW-0808">Transferase</keyword>
<keyword evidence="6 12" id="KW-0489">Methyltransferase</keyword>
<evidence type="ECO:0000313" key="13">
    <source>
        <dbReference type="Proteomes" id="UP000539313"/>
    </source>
</evidence>
<evidence type="ECO:0000256" key="10">
    <source>
        <dbReference type="ARBA" id="ARBA00031323"/>
    </source>
</evidence>
<evidence type="ECO:0000256" key="3">
    <source>
        <dbReference type="ARBA" id="ARBA00011890"/>
    </source>
</evidence>
<protein>
    <recommendedName>
        <fullName evidence="4">Protein-L-isoaspartate O-methyltransferase</fullName>
        <ecNumber evidence="3">2.1.1.77</ecNumber>
    </recommendedName>
    <alternativeName>
        <fullName evidence="11">L-isoaspartyl protein carboxyl methyltransferase</fullName>
    </alternativeName>
    <alternativeName>
        <fullName evidence="9">Protein L-isoaspartyl methyltransferase</fullName>
    </alternativeName>
    <alternativeName>
        <fullName evidence="10">Protein-beta-aspartate methyltransferase</fullName>
    </alternativeName>
</protein>
<dbReference type="PANTHER" id="PTHR11579:SF0">
    <property type="entry name" value="PROTEIN-L-ISOASPARTATE(D-ASPARTATE) O-METHYLTRANSFERASE"/>
    <property type="match status" value="1"/>
</dbReference>
<comment type="similarity">
    <text evidence="2">Belongs to the methyltransferase superfamily. L-isoaspartyl/D-aspartyl protein methyltransferase family.</text>
</comment>
<organism evidence="12 13">
    <name type="scientific">Thermomonospora cellulosilytica</name>
    <dbReference type="NCBI Taxonomy" id="1411118"/>
    <lineage>
        <taxon>Bacteria</taxon>
        <taxon>Bacillati</taxon>
        <taxon>Actinomycetota</taxon>
        <taxon>Actinomycetes</taxon>
        <taxon>Streptosporangiales</taxon>
        <taxon>Thermomonosporaceae</taxon>
        <taxon>Thermomonospora</taxon>
    </lineage>
</organism>
<sequence length="372" mass="40773">MIAPDPRAAIDALADAADATPAWRDAMHRAPRHAFVPDRILAGPASGPDRLIDKAADPDGWWQAVYSDQPIVTQVDDGTTDLPDGRDYTSSCSQPSLVVSFLRLLEVHDHHRVLEIGTGTGWTAGLLSAAIGDHNVTSIEVDPVLAERATANLEGVGLHPNLIVGDGAAGHPDTVPFDRVHVTCGVRSVPYAWVEQTRPGGIIVLPWSPGIGWGHQLVLHVQPDGTALGRVGDSADYMLLRAQRRDLYFGGEHEETTTRIDPRTLAWAPRGADLAMAALLPGVRAFERELQDDVIDWWLSDPGSRSWAVARYVPGETEYPVRQHGPRRLWEEAEDAYFRWQSWGRPGCDRYGITVSADGFHLWMDGPAHRIA</sequence>
<dbReference type="GO" id="GO:0005737">
    <property type="term" value="C:cytoplasm"/>
    <property type="evidence" value="ECO:0007669"/>
    <property type="project" value="UniProtKB-SubCell"/>
</dbReference>
<evidence type="ECO:0000256" key="5">
    <source>
        <dbReference type="ARBA" id="ARBA00022490"/>
    </source>
</evidence>
<keyword evidence="5" id="KW-0963">Cytoplasm</keyword>
<dbReference type="PANTHER" id="PTHR11579">
    <property type="entry name" value="PROTEIN-L-ISOASPARTATE O-METHYLTRANSFERASE"/>
    <property type="match status" value="1"/>
</dbReference>
<evidence type="ECO:0000256" key="4">
    <source>
        <dbReference type="ARBA" id="ARBA00013346"/>
    </source>
</evidence>
<dbReference type="RefSeq" id="WP_182703951.1">
    <property type="nucleotide sequence ID" value="NZ_JACJII010000001.1"/>
</dbReference>
<accession>A0A7W3MTQ3</accession>
<dbReference type="GO" id="GO:0004719">
    <property type="term" value="F:protein-L-isoaspartate (D-aspartate) O-methyltransferase activity"/>
    <property type="evidence" value="ECO:0007669"/>
    <property type="project" value="UniProtKB-EC"/>
</dbReference>
<dbReference type="Proteomes" id="UP000539313">
    <property type="component" value="Unassembled WGS sequence"/>
</dbReference>
<reference evidence="12 13" key="1">
    <citation type="submission" date="2020-08" db="EMBL/GenBank/DDBJ databases">
        <title>Sequencing the genomes of 1000 actinobacteria strains.</title>
        <authorList>
            <person name="Klenk H.-P."/>
        </authorList>
    </citation>
    <scope>NUCLEOTIDE SEQUENCE [LARGE SCALE GENOMIC DNA]</scope>
    <source>
        <strain evidence="12 13">DSM 45823</strain>
    </source>
</reference>
<evidence type="ECO:0000256" key="9">
    <source>
        <dbReference type="ARBA" id="ARBA00030757"/>
    </source>
</evidence>
<evidence type="ECO:0000256" key="8">
    <source>
        <dbReference type="ARBA" id="ARBA00022691"/>
    </source>
</evidence>
<comment type="caution">
    <text evidence="12">The sequence shown here is derived from an EMBL/GenBank/DDBJ whole genome shotgun (WGS) entry which is preliminary data.</text>
</comment>
<dbReference type="EMBL" id="JACJII010000001">
    <property type="protein sequence ID" value="MBA9001737.1"/>
    <property type="molecule type" value="Genomic_DNA"/>
</dbReference>
<comment type="subcellular location">
    <subcellularLocation>
        <location evidence="1">Cytoplasm</location>
    </subcellularLocation>
</comment>
<dbReference type="AlphaFoldDB" id="A0A7W3MTQ3"/>
<dbReference type="Gene3D" id="3.40.50.150">
    <property type="entry name" value="Vaccinia Virus protein VP39"/>
    <property type="match status" value="1"/>
</dbReference>
<dbReference type="InterPro" id="IPR000682">
    <property type="entry name" value="PCMT"/>
</dbReference>
<gene>
    <name evidence="12" type="ORF">HNR21_000619</name>
</gene>
<dbReference type="CDD" id="cd02440">
    <property type="entry name" value="AdoMet_MTases"/>
    <property type="match status" value="1"/>
</dbReference>
<dbReference type="InterPro" id="IPR029063">
    <property type="entry name" value="SAM-dependent_MTases_sf"/>
</dbReference>
<evidence type="ECO:0000256" key="2">
    <source>
        <dbReference type="ARBA" id="ARBA00005369"/>
    </source>
</evidence>
<keyword evidence="13" id="KW-1185">Reference proteome</keyword>
<evidence type="ECO:0000313" key="12">
    <source>
        <dbReference type="EMBL" id="MBA9001737.1"/>
    </source>
</evidence>
<evidence type="ECO:0000256" key="7">
    <source>
        <dbReference type="ARBA" id="ARBA00022679"/>
    </source>
</evidence>
<evidence type="ECO:0000256" key="11">
    <source>
        <dbReference type="ARBA" id="ARBA00031350"/>
    </source>
</evidence>
<keyword evidence="8" id="KW-0949">S-adenosyl-L-methionine</keyword>
<dbReference type="GO" id="GO:0032259">
    <property type="term" value="P:methylation"/>
    <property type="evidence" value="ECO:0007669"/>
    <property type="project" value="UniProtKB-KW"/>
</dbReference>
<dbReference type="Pfam" id="PF01135">
    <property type="entry name" value="PCMT"/>
    <property type="match status" value="1"/>
</dbReference>
<evidence type="ECO:0000256" key="6">
    <source>
        <dbReference type="ARBA" id="ARBA00022603"/>
    </source>
</evidence>
<proteinExistence type="inferred from homology"/>
<dbReference type="SUPFAM" id="SSF53335">
    <property type="entry name" value="S-adenosyl-L-methionine-dependent methyltransferases"/>
    <property type="match status" value="1"/>
</dbReference>
<evidence type="ECO:0000256" key="1">
    <source>
        <dbReference type="ARBA" id="ARBA00004496"/>
    </source>
</evidence>
<name>A0A7W3MTQ3_9ACTN</name>
<dbReference type="EC" id="2.1.1.77" evidence="3"/>